<dbReference type="KEGG" id="pke:DLD99_15600"/>
<dbReference type="InterPro" id="IPR013766">
    <property type="entry name" value="Thioredoxin_domain"/>
</dbReference>
<evidence type="ECO:0000313" key="3">
    <source>
        <dbReference type="Proteomes" id="UP000253720"/>
    </source>
</evidence>
<dbReference type="Gene3D" id="3.40.30.10">
    <property type="entry name" value="Glutaredoxin"/>
    <property type="match status" value="1"/>
</dbReference>
<organism evidence="2 3">
    <name type="scientific">Pseudomonas kribbensis</name>
    <dbReference type="NCBI Taxonomy" id="1628086"/>
    <lineage>
        <taxon>Bacteria</taxon>
        <taxon>Pseudomonadati</taxon>
        <taxon>Pseudomonadota</taxon>
        <taxon>Gammaproteobacteria</taxon>
        <taxon>Pseudomonadales</taxon>
        <taxon>Pseudomonadaceae</taxon>
        <taxon>Pseudomonas</taxon>
    </lineage>
</organism>
<keyword evidence="3" id="KW-1185">Reference proteome</keyword>
<dbReference type="CDD" id="cd02947">
    <property type="entry name" value="TRX_family"/>
    <property type="match status" value="1"/>
</dbReference>
<name>A0A345RRB9_9PSED</name>
<evidence type="ECO:0000313" key="2">
    <source>
        <dbReference type="EMBL" id="AXI61835.1"/>
    </source>
</evidence>
<protein>
    <submittedName>
        <fullName evidence="2">Thioredoxin</fullName>
    </submittedName>
</protein>
<dbReference type="AlphaFoldDB" id="A0A345RRB9"/>
<evidence type="ECO:0000259" key="1">
    <source>
        <dbReference type="Pfam" id="PF00085"/>
    </source>
</evidence>
<dbReference type="EMBL" id="CP029608">
    <property type="protein sequence ID" value="AXI61835.1"/>
    <property type="molecule type" value="Genomic_DNA"/>
</dbReference>
<dbReference type="Pfam" id="PF00085">
    <property type="entry name" value="Thioredoxin"/>
    <property type="match status" value="1"/>
</dbReference>
<feature type="domain" description="Thioredoxin" evidence="1">
    <location>
        <begin position="16"/>
        <end position="100"/>
    </location>
</feature>
<dbReference type="SUPFAM" id="SSF52833">
    <property type="entry name" value="Thioredoxin-like"/>
    <property type="match status" value="1"/>
</dbReference>
<dbReference type="Proteomes" id="UP000253720">
    <property type="component" value="Chromosome"/>
</dbReference>
<accession>A0A345RRB9</accession>
<reference evidence="2 3" key="1">
    <citation type="submission" date="2018-05" db="EMBL/GenBank/DDBJ databases">
        <title>Complete genome sequence of Pseudomonas kribbensis 46-2(T).</title>
        <authorList>
            <person name="Jeong H."/>
            <person name="Lee S.-G."/>
            <person name="Rha E."/>
            <person name="Kim H."/>
        </authorList>
    </citation>
    <scope>NUCLEOTIDE SEQUENCE [LARGE SCALE GENOMIC DNA]</scope>
    <source>
        <strain evidence="2 3">46-2</strain>
    </source>
</reference>
<gene>
    <name evidence="2" type="ORF">DLD99_15600</name>
</gene>
<dbReference type="RefSeq" id="WP_114883425.1">
    <property type="nucleotide sequence ID" value="NZ_CP029608.1"/>
</dbReference>
<dbReference type="InterPro" id="IPR036249">
    <property type="entry name" value="Thioredoxin-like_sf"/>
</dbReference>
<sequence length="143" mass="16558">MTKPTRYSALPPTYRKVLKARRLVVLYFFNEHCGACVFSGPVFLEIAKPFRPWMDIFMLDTAQLCRHPDVTGTPTVLFYKEGVLVKKLKGIGTDESLLQDFTQFLGKTRYPAPPRKPAHDLSWLRHTLRTLCTVPRAKRWNFS</sequence>
<proteinExistence type="predicted"/>